<protein>
    <submittedName>
        <fullName evidence="3">Uncharacterized protein</fullName>
    </submittedName>
</protein>
<name>A0A450UQT9_9GAMM</name>
<gene>
    <name evidence="2" type="ORF">BECKH772A_GA0070896_100754</name>
    <name evidence="3" type="ORF">BECKH772B_GA0070898_100694</name>
    <name evidence="4" type="ORF">BECKH772C_GA0070978_100734</name>
</gene>
<evidence type="ECO:0000313" key="3">
    <source>
        <dbReference type="EMBL" id="VFJ94918.1"/>
    </source>
</evidence>
<dbReference type="AlphaFoldDB" id="A0A450UQT9"/>
<dbReference type="EMBL" id="CAADFJ010000073">
    <property type="protein sequence ID" value="VFK01807.1"/>
    <property type="molecule type" value="Genomic_DNA"/>
</dbReference>
<feature type="region of interest" description="Disordered" evidence="1">
    <location>
        <begin position="1"/>
        <end position="66"/>
    </location>
</feature>
<evidence type="ECO:0000313" key="4">
    <source>
        <dbReference type="EMBL" id="VFK01807.1"/>
    </source>
</evidence>
<organism evidence="3">
    <name type="scientific">Candidatus Kentrum eta</name>
    <dbReference type="NCBI Taxonomy" id="2126337"/>
    <lineage>
        <taxon>Bacteria</taxon>
        <taxon>Pseudomonadati</taxon>
        <taxon>Pseudomonadota</taxon>
        <taxon>Gammaproteobacteria</taxon>
        <taxon>Candidatus Kentrum</taxon>
    </lineage>
</organism>
<sequence length="90" mass="9920">MEAWKRRTASDAPGDALGDHDPFAPGRRPSATGDHPWMVPKALVEGGCPGRHNHPAPWIRRSTAGDHPSMIAQTLIEESRRAGHYSNRFN</sequence>
<accession>A0A450UQT9</accession>
<dbReference type="EMBL" id="CAADFG010000075">
    <property type="protein sequence ID" value="VFJ94664.1"/>
    <property type="molecule type" value="Genomic_DNA"/>
</dbReference>
<evidence type="ECO:0000313" key="2">
    <source>
        <dbReference type="EMBL" id="VFJ94664.1"/>
    </source>
</evidence>
<evidence type="ECO:0000256" key="1">
    <source>
        <dbReference type="SAM" id="MobiDB-lite"/>
    </source>
</evidence>
<dbReference type="EMBL" id="CAADFI010000069">
    <property type="protein sequence ID" value="VFJ94918.1"/>
    <property type="molecule type" value="Genomic_DNA"/>
</dbReference>
<reference evidence="3" key="1">
    <citation type="submission" date="2019-02" db="EMBL/GenBank/DDBJ databases">
        <authorList>
            <person name="Gruber-Vodicka R. H."/>
            <person name="Seah K. B. B."/>
        </authorList>
    </citation>
    <scope>NUCLEOTIDE SEQUENCE</scope>
    <source>
        <strain evidence="4">BECK_SA2B12</strain>
        <strain evidence="2">BECK_SA2B15</strain>
        <strain evidence="3">BECK_SA2B20</strain>
    </source>
</reference>
<proteinExistence type="predicted"/>